<keyword evidence="3" id="KW-1185">Reference proteome</keyword>
<name>A0AAD2D6W1_EUPCR</name>
<sequence length="162" mass="18855">MDPLSVFGVSSIAAGGFCLLKWGAKAIWKLFTKSKKKSFLSNLVTSSVSAGIDCYSDMLTEAGDAWSDRETQLEIEINNTYKKDKKYYEKEKELKEAKEMIKTITQERDYWKENYFKMKSHYEEVIAKLRAENAELKAELAECYKTMAKNDEEFEEWDRIHG</sequence>
<reference evidence="2" key="1">
    <citation type="submission" date="2023-07" db="EMBL/GenBank/DDBJ databases">
        <authorList>
            <consortium name="AG Swart"/>
            <person name="Singh M."/>
            <person name="Singh A."/>
            <person name="Seah K."/>
            <person name="Emmerich C."/>
        </authorList>
    </citation>
    <scope>NUCLEOTIDE SEQUENCE</scope>
    <source>
        <strain evidence="2">DP1</strain>
    </source>
</reference>
<evidence type="ECO:0000313" key="3">
    <source>
        <dbReference type="Proteomes" id="UP001295684"/>
    </source>
</evidence>
<evidence type="ECO:0000256" key="1">
    <source>
        <dbReference type="SAM" id="Coils"/>
    </source>
</evidence>
<dbReference type="Proteomes" id="UP001295684">
    <property type="component" value="Unassembled WGS sequence"/>
</dbReference>
<accession>A0AAD2D6W1</accession>
<feature type="coiled-coil region" evidence="1">
    <location>
        <begin position="87"/>
        <end position="146"/>
    </location>
</feature>
<protein>
    <submittedName>
        <fullName evidence="2">Uncharacterized protein</fullName>
    </submittedName>
</protein>
<keyword evidence="1" id="KW-0175">Coiled coil</keyword>
<dbReference type="AlphaFoldDB" id="A0AAD2D6W1"/>
<organism evidence="2 3">
    <name type="scientific">Euplotes crassus</name>
    <dbReference type="NCBI Taxonomy" id="5936"/>
    <lineage>
        <taxon>Eukaryota</taxon>
        <taxon>Sar</taxon>
        <taxon>Alveolata</taxon>
        <taxon>Ciliophora</taxon>
        <taxon>Intramacronucleata</taxon>
        <taxon>Spirotrichea</taxon>
        <taxon>Hypotrichia</taxon>
        <taxon>Euplotida</taxon>
        <taxon>Euplotidae</taxon>
        <taxon>Moneuplotes</taxon>
    </lineage>
</organism>
<gene>
    <name evidence="2" type="ORF">ECRASSUSDP1_LOCUS23462</name>
</gene>
<evidence type="ECO:0000313" key="2">
    <source>
        <dbReference type="EMBL" id="CAI2381995.1"/>
    </source>
</evidence>
<dbReference type="EMBL" id="CAMPGE010024133">
    <property type="protein sequence ID" value="CAI2381995.1"/>
    <property type="molecule type" value="Genomic_DNA"/>
</dbReference>
<proteinExistence type="predicted"/>
<comment type="caution">
    <text evidence="2">The sequence shown here is derived from an EMBL/GenBank/DDBJ whole genome shotgun (WGS) entry which is preliminary data.</text>
</comment>